<evidence type="ECO:0000256" key="1">
    <source>
        <dbReference type="ARBA" id="ARBA00001946"/>
    </source>
</evidence>
<reference evidence="18 19" key="2">
    <citation type="journal article" date="2013" name="PLoS ONE">
        <title>INDIGO - INtegrated Data Warehouse of MIcrobial GenOmes with Examples from the Red Sea Extremophiles.</title>
        <authorList>
            <person name="Alam I."/>
            <person name="Antunes A."/>
            <person name="Kamau A.A."/>
            <person name="Ba Alawi W."/>
            <person name="Kalkatawi M."/>
            <person name="Stingl U."/>
            <person name="Bajic V.B."/>
        </authorList>
    </citation>
    <scope>NUCLEOTIDE SEQUENCE [LARGE SCALE GENOMIC DNA]</scope>
    <source>
        <strain evidence="18 19">E1L3A</strain>
    </source>
</reference>
<dbReference type="NCBIfam" id="TIGR00564">
    <property type="entry name" value="trpE_most"/>
    <property type="match status" value="1"/>
</dbReference>
<dbReference type="PRINTS" id="PR00095">
    <property type="entry name" value="ANTSNTHASEI"/>
</dbReference>
<comment type="cofactor">
    <cofactor evidence="1 15">
        <name>Mg(2+)</name>
        <dbReference type="ChEBI" id="CHEBI:18420"/>
    </cofactor>
</comment>
<dbReference type="InterPro" id="IPR006805">
    <property type="entry name" value="Anth_synth_I_N"/>
</dbReference>
<evidence type="ECO:0000256" key="9">
    <source>
        <dbReference type="ARBA" id="ARBA00022822"/>
    </source>
</evidence>
<dbReference type="EMBL" id="AFNV02000011">
    <property type="protein sequence ID" value="ERJ19236.1"/>
    <property type="molecule type" value="Genomic_DNA"/>
</dbReference>
<dbReference type="STRING" id="1033802.SSPSH_001845"/>
<feature type="domain" description="Chorismate-utilising enzyme C-terminal" evidence="16">
    <location>
        <begin position="232"/>
        <end position="485"/>
    </location>
</feature>
<evidence type="ECO:0000256" key="2">
    <source>
        <dbReference type="ARBA" id="ARBA00004873"/>
    </source>
</evidence>
<evidence type="ECO:0000256" key="14">
    <source>
        <dbReference type="ARBA" id="ARBA00047683"/>
    </source>
</evidence>
<accession>U2E628</accession>
<proteinExistence type="inferred from homology"/>
<dbReference type="InterPro" id="IPR019999">
    <property type="entry name" value="Anth_synth_I-like"/>
</dbReference>
<dbReference type="SUPFAM" id="SSF56322">
    <property type="entry name" value="ADC synthase"/>
    <property type="match status" value="1"/>
</dbReference>
<dbReference type="Gene3D" id="3.60.120.10">
    <property type="entry name" value="Anthranilate synthase"/>
    <property type="match status" value="1"/>
</dbReference>
<evidence type="ECO:0000259" key="16">
    <source>
        <dbReference type="Pfam" id="PF00425"/>
    </source>
</evidence>
<keyword evidence="9 15" id="KW-0822">Tryptophan biosynthesis</keyword>
<dbReference type="InterPro" id="IPR005801">
    <property type="entry name" value="ADC_synthase"/>
</dbReference>
<dbReference type="EC" id="4.1.3.27" evidence="5 15"/>
<protein>
    <recommendedName>
        <fullName evidence="6 15">Anthranilate synthase component 1</fullName>
        <ecNumber evidence="5 15">4.1.3.27</ecNumber>
    </recommendedName>
</protein>
<evidence type="ECO:0000256" key="5">
    <source>
        <dbReference type="ARBA" id="ARBA00012266"/>
    </source>
</evidence>
<evidence type="ECO:0000256" key="15">
    <source>
        <dbReference type="RuleBase" id="RU364045"/>
    </source>
</evidence>
<dbReference type="PANTHER" id="PTHR11236">
    <property type="entry name" value="AMINOBENZOATE/ANTHRANILATE SYNTHASE"/>
    <property type="match status" value="1"/>
</dbReference>
<dbReference type="OrthoDB" id="9803598at2"/>
<evidence type="ECO:0000256" key="6">
    <source>
        <dbReference type="ARBA" id="ARBA00020653"/>
    </source>
</evidence>
<sequence>MNNSSASHRESTHSLQHPRVPLVVEALADLDTPLSTYLKLADAPYSFLLESVQGGERWGRYSIIGLPCAERIRVRGHTLVHERDDAVLEQIETDDPLAWIQAFNDARPLPRLPELPRLTGGLVGYFGYDTIRYIEPRLAAGGAGKDDPLGLPDILLLIAEELVIFDNLSGKLYCVAHYVDGDEADRERVARRLDALLDRLEQPLTTSTTRANADEAPSELLDDSRFVSGLTQTGYEDAVRRIRDYTQAGDVMQVVPSQRLSAPFNAEPMSLYRALRSLNPSPYMYYFNFGDHHVVGASPEILVRAMDGEVTVRPIAGTRKRGATASEDEALAEDLLKDPKEIAEHLMLIDLGRNDVGRVSQPGSVKLTERMAIERYSHVMHIVSNVTGKLRDDLTPMDALRAAFPAGTLSGAPKIRAMEIIDEIEPVKRGVYGGAVGYLAGNGSMDLAIAIRTAVLKDGEIHVQAGGGIVADSQPTAEWEETMNKAKAVMKAAAIAERGLSTRAQASTPRNGGDA</sequence>
<dbReference type="InterPro" id="IPR005256">
    <property type="entry name" value="Anth_synth_I_PabB"/>
</dbReference>
<evidence type="ECO:0000259" key="17">
    <source>
        <dbReference type="Pfam" id="PF04715"/>
    </source>
</evidence>
<keyword evidence="12 15" id="KW-0456">Lyase</keyword>
<dbReference type="GO" id="GO:0000162">
    <property type="term" value="P:L-tryptophan biosynthetic process"/>
    <property type="evidence" value="ECO:0007669"/>
    <property type="project" value="UniProtKB-UniPathway"/>
</dbReference>
<keyword evidence="10 15" id="KW-0460">Magnesium</keyword>
<keyword evidence="8 15" id="KW-0479">Metal-binding</keyword>
<keyword evidence="7 15" id="KW-0028">Amino-acid biosynthesis</keyword>
<comment type="subunit">
    <text evidence="4 15">Heterotetramer consisting of two non-identical subunits: a beta subunit (TrpG) and a large alpha subunit (TrpE).</text>
</comment>
<name>U2E628_9GAMM</name>
<evidence type="ECO:0000256" key="13">
    <source>
        <dbReference type="ARBA" id="ARBA00025634"/>
    </source>
</evidence>
<reference evidence="18 19" key="1">
    <citation type="journal article" date="2011" name="J. Bacteriol.">
        <title>Genome sequence of Salinisphaera shabanensis, a gammaproteobacterium from the harsh, variable environment of the brine-seawater interface of the Shaban Deep in the Red Sea.</title>
        <authorList>
            <person name="Antunes A."/>
            <person name="Alam I."/>
            <person name="Bajic V.B."/>
            <person name="Stingl U."/>
        </authorList>
    </citation>
    <scope>NUCLEOTIDE SEQUENCE [LARGE SCALE GENOMIC DNA]</scope>
    <source>
        <strain evidence="18 19">E1L3A</strain>
    </source>
</reference>
<dbReference type="eggNOG" id="COG0147">
    <property type="taxonomic scope" value="Bacteria"/>
</dbReference>
<dbReference type="PANTHER" id="PTHR11236:SF48">
    <property type="entry name" value="ISOCHORISMATE SYNTHASE MENF"/>
    <property type="match status" value="1"/>
</dbReference>
<dbReference type="RefSeq" id="WP_006914831.1">
    <property type="nucleotide sequence ID" value="NZ_AFNV02000011.1"/>
</dbReference>
<keyword evidence="11 15" id="KW-0057">Aromatic amino acid biosynthesis</keyword>
<dbReference type="Pfam" id="PF00425">
    <property type="entry name" value="Chorismate_bind"/>
    <property type="match status" value="1"/>
</dbReference>
<evidence type="ECO:0000256" key="8">
    <source>
        <dbReference type="ARBA" id="ARBA00022723"/>
    </source>
</evidence>
<evidence type="ECO:0000256" key="10">
    <source>
        <dbReference type="ARBA" id="ARBA00022842"/>
    </source>
</evidence>
<dbReference type="AlphaFoldDB" id="U2E628"/>
<evidence type="ECO:0000256" key="7">
    <source>
        <dbReference type="ARBA" id="ARBA00022605"/>
    </source>
</evidence>
<comment type="function">
    <text evidence="13 15">Part of a heterotetrameric complex that catalyzes the two-step biosynthesis of anthranilate, an intermediate in the biosynthesis of L-tryptophan. In the first step, the glutamine-binding beta subunit (TrpG) of anthranilate synthase (AS) provides the glutamine amidotransferase activity which generates ammonia as a substrate that, along with chorismate, is used in the second step, catalyzed by the large alpha subunit of AS (TrpE) to produce anthranilate. In the absence of TrpG, TrpE can synthesize anthranilate directly from chorismate and high concentrations of ammonia.</text>
</comment>
<dbReference type="GO" id="GO:0004049">
    <property type="term" value="F:anthranilate synthase activity"/>
    <property type="evidence" value="ECO:0007669"/>
    <property type="project" value="UniProtKB-EC"/>
</dbReference>
<evidence type="ECO:0000313" key="19">
    <source>
        <dbReference type="Proteomes" id="UP000006242"/>
    </source>
</evidence>
<comment type="similarity">
    <text evidence="3 15">Belongs to the anthranilate synthase component I family.</text>
</comment>
<organism evidence="18 19">
    <name type="scientific">Salinisphaera shabanensis E1L3A</name>
    <dbReference type="NCBI Taxonomy" id="1033802"/>
    <lineage>
        <taxon>Bacteria</taxon>
        <taxon>Pseudomonadati</taxon>
        <taxon>Pseudomonadota</taxon>
        <taxon>Gammaproteobacteria</taxon>
        <taxon>Salinisphaerales</taxon>
        <taxon>Salinisphaeraceae</taxon>
        <taxon>Salinisphaera</taxon>
    </lineage>
</organism>
<dbReference type="InterPro" id="IPR015890">
    <property type="entry name" value="Chorismate_C"/>
</dbReference>
<comment type="caution">
    <text evidence="18">The sequence shown here is derived from an EMBL/GenBank/DDBJ whole genome shotgun (WGS) entry which is preliminary data.</text>
</comment>
<comment type="catalytic activity">
    <reaction evidence="14 15">
        <text>chorismate + L-glutamine = anthranilate + pyruvate + L-glutamate + H(+)</text>
        <dbReference type="Rhea" id="RHEA:21732"/>
        <dbReference type="ChEBI" id="CHEBI:15361"/>
        <dbReference type="ChEBI" id="CHEBI:15378"/>
        <dbReference type="ChEBI" id="CHEBI:16567"/>
        <dbReference type="ChEBI" id="CHEBI:29748"/>
        <dbReference type="ChEBI" id="CHEBI:29985"/>
        <dbReference type="ChEBI" id="CHEBI:58359"/>
        <dbReference type="EC" id="4.1.3.27"/>
    </reaction>
</comment>
<dbReference type="UniPathway" id="UPA00035">
    <property type="reaction ID" value="UER00040"/>
</dbReference>
<evidence type="ECO:0000256" key="12">
    <source>
        <dbReference type="ARBA" id="ARBA00023239"/>
    </source>
</evidence>
<evidence type="ECO:0000313" key="18">
    <source>
        <dbReference type="EMBL" id="ERJ19236.1"/>
    </source>
</evidence>
<evidence type="ECO:0000256" key="4">
    <source>
        <dbReference type="ARBA" id="ARBA00011575"/>
    </source>
</evidence>
<dbReference type="Proteomes" id="UP000006242">
    <property type="component" value="Unassembled WGS sequence"/>
</dbReference>
<comment type="pathway">
    <text evidence="2 15">Amino-acid biosynthesis; L-tryptophan biosynthesis; L-tryptophan from chorismate: step 1/5.</text>
</comment>
<feature type="domain" description="Anthranilate synthase component I N-terminal" evidence="17">
    <location>
        <begin position="29"/>
        <end position="173"/>
    </location>
</feature>
<gene>
    <name evidence="15 18" type="primary">trpE</name>
    <name evidence="18" type="ORF">SSPSH_001845</name>
</gene>
<evidence type="ECO:0000256" key="3">
    <source>
        <dbReference type="ARBA" id="ARBA00009562"/>
    </source>
</evidence>
<keyword evidence="19" id="KW-1185">Reference proteome</keyword>
<evidence type="ECO:0000256" key="11">
    <source>
        <dbReference type="ARBA" id="ARBA00023141"/>
    </source>
</evidence>
<dbReference type="GO" id="GO:0046872">
    <property type="term" value="F:metal ion binding"/>
    <property type="evidence" value="ECO:0007669"/>
    <property type="project" value="UniProtKB-KW"/>
</dbReference>
<dbReference type="Pfam" id="PF04715">
    <property type="entry name" value="Anth_synt_I_N"/>
    <property type="match status" value="1"/>
</dbReference>